<dbReference type="InterPro" id="IPR012910">
    <property type="entry name" value="Plug_dom"/>
</dbReference>
<evidence type="ECO:0000256" key="9">
    <source>
        <dbReference type="RuleBase" id="RU003357"/>
    </source>
</evidence>
<protein>
    <submittedName>
        <fullName evidence="13">TonB-dependent receptor</fullName>
    </submittedName>
</protein>
<comment type="subcellular location">
    <subcellularLocation>
        <location evidence="1 8">Cell outer membrane</location>
        <topology evidence="1 8">Multi-pass membrane protein</topology>
    </subcellularLocation>
</comment>
<keyword evidence="13" id="KW-0675">Receptor</keyword>
<evidence type="ECO:0000256" key="1">
    <source>
        <dbReference type="ARBA" id="ARBA00004571"/>
    </source>
</evidence>
<dbReference type="RefSeq" id="WP_264139717.1">
    <property type="nucleotide sequence ID" value="NZ_JAOYOD010000001.1"/>
</dbReference>
<dbReference type="Gene3D" id="2.60.40.1120">
    <property type="entry name" value="Carboxypeptidase-like, regulatory domain"/>
    <property type="match status" value="1"/>
</dbReference>
<dbReference type="Gene3D" id="2.170.130.10">
    <property type="entry name" value="TonB-dependent receptor, plug domain"/>
    <property type="match status" value="1"/>
</dbReference>
<evidence type="ECO:0000256" key="3">
    <source>
        <dbReference type="ARBA" id="ARBA00022452"/>
    </source>
</evidence>
<dbReference type="Pfam" id="PF13715">
    <property type="entry name" value="CarbopepD_reg_2"/>
    <property type="match status" value="1"/>
</dbReference>
<feature type="domain" description="TonB-dependent receptor-like beta-barrel" evidence="11">
    <location>
        <begin position="418"/>
        <end position="855"/>
    </location>
</feature>
<reference evidence="13 14" key="1">
    <citation type="submission" date="2022-10" db="EMBL/GenBank/DDBJ databases">
        <title>Comparative genomics and taxonomic characterization of three novel marine species of genus Reichenbachiella exhibiting antioxidant and polysaccharide degradation activities.</title>
        <authorList>
            <person name="Muhammad N."/>
            <person name="Lee Y.-J."/>
            <person name="Ko J."/>
            <person name="Kim S.-G."/>
        </authorList>
    </citation>
    <scope>NUCLEOTIDE SEQUENCE [LARGE SCALE GENOMIC DNA]</scope>
    <source>
        <strain evidence="13 14">ABR2-5</strain>
    </source>
</reference>
<dbReference type="InterPro" id="IPR037066">
    <property type="entry name" value="Plug_dom_sf"/>
</dbReference>
<dbReference type="NCBIfam" id="TIGR04056">
    <property type="entry name" value="OMP_RagA_SusC"/>
    <property type="match status" value="1"/>
</dbReference>
<dbReference type="Proteomes" id="UP001300692">
    <property type="component" value="Unassembled WGS sequence"/>
</dbReference>
<dbReference type="SUPFAM" id="SSF56935">
    <property type="entry name" value="Porins"/>
    <property type="match status" value="1"/>
</dbReference>
<keyword evidence="4 8" id="KW-0812">Transmembrane</keyword>
<evidence type="ECO:0000256" key="4">
    <source>
        <dbReference type="ARBA" id="ARBA00022692"/>
    </source>
</evidence>
<keyword evidence="7 8" id="KW-0998">Cell outer membrane</keyword>
<dbReference type="InterPro" id="IPR039426">
    <property type="entry name" value="TonB-dep_rcpt-like"/>
</dbReference>
<evidence type="ECO:0000256" key="8">
    <source>
        <dbReference type="PROSITE-ProRule" id="PRU01360"/>
    </source>
</evidence>
<keyword evidence="2 8" id="KW-0813">Transport</keyword>
<dbReference type="Pfam" id="PF07715">
    <property type="entry name" value="Plug"/>
    <property type="match status" value="1"/>
</dbReference>
<dbReference type="NCBIfam" id="TIGR04057">
    <property type="entry name" value="SusC_RagA_signa"/>
    <property type="match status" value="1"/>
</dbReference>
<dbReference type="SUPFAM" id="SSF49464">
    <property type="entry name" value="Carboxypeptidase regulatory domain-like"/>
    <property type="match status" value="1"/>
</dbReference>
<feature type="signal peptide" evidence="10">
    <location>
        <begin position="1"/>
        <end position="29"/>
    </location>
</feature>
<organism evidence="13 14">
    <name type="scientific">Reichenbachiella ulvae</name>
    <dbReference type="NCBI Taxonomy" id="2980104"/>
    <lineage>
        <taxon>Bacteria</taxon>
        <taxon>Pseudomonadati</taxon>
        <taxon>Bacteroidota</taxon>
        <taxon>Cytophagia</taxon>
        <taxon>Cytophagales</taxon>
        <taxon>Reichenbachiellaceae</taxon>
        <taxon>Reichenbachiella</taxon>
    </lineage>
</organism>
<dbReference type="InterPro" id="IPR008969">
    <property type="entry name" value="CarboxyPept-like_regulatory"/>
</dbReference>
<dbReference type="InterPro" id="IPR036942">
    <property type="entry name" value="Beta-barrel_TonB_sf"/>
</dbReference>
<dbReference type="InterPro" id="IPR000531">
    <property type="entry name" value="Beta-barrel_TonB"/>
</dbReference>
<evidence type="ECO:0000313" key="14">
    <source>
        <dbReference type="Proteomes" id="UP001300692"/>
    </source>
</evidence>
<comment type="caution">
    <text evidence="13">The sequence shown here is derived from an EMBL/GenBank/DDBJ whole genome shotgun (WGS) entry which is preliminary data.</text>
</comment>
<evidence type="ECO:0000259" key="11">
    <source>
        <dbReference type="Pfam" id="PF00593"/>
    </source>
</evidence>
<dbReference type="InterPro" id="IPR023996">
    <property type="entry name" value="TonB-dep_OMP_SusC/RagA"/>
</dbReference>
<evidence type="ECO:0000256" key="2">
    <source>
        <dbReference type="ARBA" id="ARBA00022448"/>
    </source>
</evidence>
<keyword evidence="6 8" id="KW-0472">Membrane</keyword>
<evidence type="ECO:0000256" key="7">
    <source>
        <dbReference type="ARBA" id="ARBA00023237"/>
    </source>
</evidence>
<comment type="similarity">
    <text evidence="8 9">Belongs to the TonB-dependent receptor family.</text>
</comment>
<accession>A0ABT3CYQ6</accession>
<evidence type="ECO:0000313" key="13">
    <source>
        <dbReference type="EMBL" id="MCV9388827.1"/>
    </source>
</evidence>
<dbReference type="PROSITE" id="PS52016">
    <property type="entry name" value="TONB_DEPENDENT_REC_3"/>
    <property type="match status" value="1"/>
</dbReference>
<dbReference type="Pfam" id="PF00593">
    <property type="entry name" value="TonB_dep_Rec_b-barrel"/>
    <property type="match status" value="1"/>
</dbReference>
<evidence type="ECO:0000256" key="10">
    <source>
        <dbReference type="SAM" id="SignalP"/>
    </source>
</evidence>
<feature type="domain" description="TonB-dependent receptor plug" evidence="12">
    <location>
        <begin position="124"/>
        <end position="230"/>
    </location>
</feature>
<proteinExistence type="inferred from homology"/>
<keyword evidence="10" id="KW-0732">Signal</keyword>
<keyword evidence="14" id="KW-1185">Reference proteome</keyword>
<sequence length="1093" mass="121392">MSKSLLLLTRIMALMFFIGCAWLNPVAYAQDKTVSGKVTDSTGEGLPGVTIIEQGTSNSTVTSIDGTFKVNYSGQGPLIFSFVGMKTQEINVGNRSSLDITMEDDVAQLQEVVVVDYGYGTVKKTDMTGAVASLSGEKLKSVPVASAAEALTGRLPGVRVSTGDGSPDSQITIRVRGGGSITQSNDPLFVVDGFIVGSINDIPPSDIESINVLKDASATAIYGAQAANGVVVITTKKAKAGRTTVNYNGFVQHKWLPQNRKHEVLDPYEYVMANYEYAKLRSPQDLENFEKFFGKYEDLELYQYKEETDWQDEIFSNDLLSQYHNLSITGGTEKIKTNLSLTHNDDKSLMEGSGYKRDVINFKLNYQMYDNLKFDAGARITYSTVDGAGTSGSAQLRIKDIVQSRPVNGIADDIDIDFTQTNSDNDYQNFITSFLNPNEVAAQDWRQRNRASYVLNAAVTWTVIDGLNYKSSVTGEREFEERLRYYGPLTSESFNNGGSRPLGYKDNRDTYTYRWLNTLSYKVKDLGKSNLDFLIGQEIYEAGGNRNYVRGEDYRMSITPEELFANMGVGRVDNFFTTEYTPTARFSLFGRANYMFNNKYIATVTVRSDQTSKFSKENRTGIFPAVALAWKLSEEGFMQGLGFIDDVKIRASYGETGNDRVDATAAQFLLSPSSVRGPGFNNFDNNYYTPSSSVLYNPNLVWETTVNRNAGIDFSMFTGKLAGSLDLYQNTARDLLLRSKIPENTGFQFQWDNIGSTTNKGVELGLTGYLVDKGDFNLSANFNIGYNKSNIDELDAADDRFYASEWASTDLKDYEDYYLRVGGQIGDIYGYVTDGYYTTDDFSSYDAGTDTYTLKDGVANSSGTVGNTNIRPGFLKLKDINNDSIIDSNDRKVIGNALPVFQGGFGLNAMFKGFDASVFFNYSYGNDIYNADKIQHSQFRRVRNGNILNTMNSDNRFTYVDVDGSYTGTPGEIVTDLTQLAEMNEGKEMWSHNSFGIAQATIHSWAVEDGSFIRLNNVTLGYSFPEQWISKLGMSKFRVYVTGYNLHVWTNYSGYDPEVSTSRSSSVAATTPGVDYSSFPRPRSFAAGLNITF</sequence>
<dbReference type="Gene3D" id="2.40.170.20">
    <property type="entry name" value="TonB-dependent receptor, beta-barrel domain"/>
    <property type="match status" value="1"/>
</dbReference>
<dbReference type="InterPro" id="IPR023997">
    <property type="entry name" value="TonB-dep_OMP_SusC/RagA_CS"/>
</dbReference>
<dbReference type="EMBL" id="JAOYOD010000001">
    <property type="protein sequence ID" value="MCV9388827.1"/>
    <property type="molecule type" value="Genomic_DNA"/>
</dbReference>
<evidence type="ECO:0000256" key="6">
    <source>
        <dbReference type="ARBA" id="ARBA00023136"/>
    </source>
</evidence>
<name>A0ABT3CYQ6_9BACT</name>
<evidence type="ECO:0000256" key="5">
    <source>
        <dbReference type="ARBA" id="ARBA00023077"/>
    </source>
</evidence>
<keyword evidence="3 8" id="KW-1134">Transmembrane beta strand</keyword>
<gene>
    <name evidence="13" type="ORF">N7U62_19265</name>
</gene>
<feature type="chain" id="PRO_5046192239" evidence="10">
    <location>
        <begin position="30"/>
        <end position="1093"/>
    </location>
</feature>
<keyword evidence="5 9" id="KW-0798">TonB box</keyword>
<evidence type="ECO:0000259" key="12">
    <source>
        <dbReference type="Pfam" id="PF07715"/>
    </source>
</evidence>